<evidence type="ECO:0000313" key="3">
    <source>
        <dbReference type="Proteomes" id="UP000623467"/>
    </source>
</evidence>
<accession>A0A8H6ZC70</accession>
<name>A0A8H6ZC70_9AGAR</name>
<reference evidence="2" key="1">
    <citation type="submission" date="2020-05" db="EMBL/GenBank/DDBJ databases">
        <title>Mycena genomes resolve the evolution of fungal bioluminescence.</title>
        <authorList>
            <person name="Tsai I.J."/>
        </authorList>
    </citation>
    <scope>NUCLEOTIDE SEQUENCE</scope>
    <source>
        <strain evidence="2">160909Yilan</strain>
    </source>
</reference>
<dbReference type="SUPFAM" id="SSF54909">
    <property type="entry name" value="Dimeric alpha+beta barrel"/>
    <property type="match status" value="2"/>
</dbReference>
<dbReference type="InterPro" id="IPR011008">
    <property type="entry name" value="Dimeric_a/b-barrel"/>
</dbReference>
<keyword evidence="2" id="KW-0503">Monooxygenase</keyword>
<dbReference type="GO" id="GO:0004497">
    <property type="term" value="F:monooxygenase activity"/>
    <property type="evidence" value="ECO:0007669"/>
    <property type="project" value="UniProtKB-KW"/>
</dbReference>
<organism evidence="2 3">
    <name type="scientific">Mycena sanguinolenta</name>
    <dbReference type="NCBI Taxonomy" id="230812"/>
    <lineage>
        <taxon>Eukaryota</taxon>
        <taxon>Fungi</taxon>
        <taxon>Dikarya</taxon>
        <taxon>Basidiomycota</taxon>
        <taxon>Agaricomycotina</taxon>
        <taxon>Agaricomycetes</taxon>
        <taxon>Agaricomycetidae</taxon>
        <taxon>Agaricales</taxon>
        <taxon>Marasmiineae</taxon>
        <taxon>Mycenaceae</taxon>
        <taxon>Mycena</taxon>
    </lineage>
</organism>
<sequence length="218" mass="23325">MPSSNVTHALFVPLLAKSERVSDVQSFLGKGYELVQSEPDTIQWFGARYDDEDTFMIFDTFRGKAGRTAHLTGKIAAALMENAGALLAAGPEIKEAVVLADNITGSLEAGRLGVGLRVLLTAKPEKVQSLRQFLVVRPPLSRARSPSSKRNSRRSRGMRLSFPAAINSQSSTFFADEAGRTAHLNGKVAAALFANAETLLATAPDVKKVSLIAADVKA</sequence>
<dbReference type="OrthoDB" id="3227035at2759"/>
<evidence type="ECO:0000256" key="1">
    <source>
        <dbReference type="SAM" id="MobiDB-lite"/>
    </source>
</evidence>
<dbReference type="EMBL" id="JACAZH010000002">
    <property type="protein sequence ID" value="KAF7374707.1"/>
    <property type="molecule type" value="Genomic_DNA"/>
</dbReference>
<proteinExistence type="predicted"/>
<evidence type="ECO:0000313" key="2">
    <source>
        <dbReference type="EMBL" id="KAF7374707.1"/>
    </source>
</evidence>
<protein>
    <submittedName>
        <fullName evidence="2">Antibiotic biosynthesis monooxygenase</fullName>
    </submittedName>
</protein>
<feature type="region of interest" description="Disordered" evidence="1">
    <location>
        <begin position="141"/>
        <end position="160"/>
    </location>
</feature>
<comment type="caution">
    <text evidence="2">The sequence shown here is derived from an EMBL/GenBank/DDBJ whole genome shotgun (WGS) entry which is preliminary data.</text>
</comment>
<keyword evidence="2" id="KW-0560">Oxidoreductase</keyword>
<keyword evidence="3" id="KW-1185">Reference proteome</keyword>
<gene>
    <name evidence="2" type="ORF">MSAN_00355900</name>
</gene>
<dbReference type="AlphaFoldDB" id="A0A8H6ZC70"/>
<dbReference type="Proteomes" id="UP000623467">
    <property type="component" value="Unassembled WGS sequence"/>
</dbReference>
<dbReference type="Gene3D" id="3.30.70.100">
    <property type="match status" value="2"/>
</dbReference>